<protein>
    <recommendedName>
        <fullName evidence="3">Terminase</fullName>
    </recommendedName>
</protein>
<dbReference type="Gene3D" id="3.40.50.300">
    <property type="entry name" value="P-loop containing nucleotide triphosphate hydrolases"/>
    <property type="match status" value="1"/>
</dbReference>
<name>A0A923LH64_9FIRM</name>
<comment type="caution">
    <text evidence="1">The sequence shown here is derived from an EMBL/GenBank/DDBJ whole genome shotgun (WGS) entry which is preliminary data.</text>
</comment>
<reference evidence="1" key="1">
    <citation type="submission" date="2020-08" db="EMBL/GenBank/DDBJ databases">
        <title>Genome public.</title>
        <authorList>
            <person name="Liu C."/>
            <person name="Sun Q."/>
        </authorList>
    </citation>
    <scope>NUCLEOTIDE SEQUENCE</scope>
    <source>
        <strain evidence="1">NSJ-55</strain>
    </source>
</reference>
<evidence type="ECO:0000313" key="2">
    <source>
        <dbReference type="Proteomes" id="UP000652477"/>
    </source>
</evidence>
<organism evidence="1 2">
    <name type="scientific">Mediterraneibacter hominis</name>
    <dbReference type="NCBI Taxonomy" id="2763054"/>
    <lineage>
        <taxon>Bacteria</taxon>
        <taxon>Bacillati</taxon>
        <taxon>Bacillota</taxon>
        <taxon>Clostridia</taxon>
        <taxon>Lachnospirales</taxon>
        <taxon>Lachnospiraceae</taxon>
        <taxon>Mediterraneibacter</taxon>
    </lineage>
</organism>
<dbReference type="Gene3D" id="3.30.420.240">
    <property type="match status" value="1"/>
</dbReference>
<dbReference type="InterPro" id="IPR027417">
    <property type="entry name" value="P-loop_NTPase"/>
</dbReference>
<gene>
    <name evidence="1" type="ORF">H8S37_04585</name>
</gene>
<proteinExistence type="predicted"/>
<keyword evidence="2" id="KW-1185">Reference proteome</keyword>
<dbReference type="Proteomes" id="UP000652477">
    <property type="component" value="Unassembled WGS sequence"/>
</dbReference>
<dbReference type="EMBL" id="JACOPF010000001">
    <property type="protein sequence ID" value="MBC5688205.1"/>
    <property type="molecule type" value="Genomic_DNA"/>
</dbReference>
<accession>A0A923LH64</accession>
<dbReference type="AlphaFoldDB" id="A0A923LH64"/>
<evidence type="ECO:0008006" key="3">
    <source>
        <dbReference type="Google" id="ProtNLM"/>
    </source>
</evidence>
<sequence length="602" mass="70205">MNKLSVYADDMQLNLYKNFPSTHFLSNSNNVLHVLAWGTFFRRNMHRFVIDYLKIQLYEYQAIAIYMMGICNFICIIASRNDAKSFIVAVYAVARCLLYKGTKFRIGASTEKQAKLIVSEKIMDELCEWSPILRREIKDYSIRSSDIYVKFRNGSKITVFVANENARGLRSNAICREECRQIKKKVEDSVISPFQTPRKPQYMFKPEYKNNKQLKEQPIDIYISSSWYDDGNWMWDISEQALKAMKEHKGGLMLAFDESIAIKHELKTIEQLIKEKKKQDPATWKIEFLNLKVRDSLSSYFTYSMLMNCQVSKYVFYPRTTLDYKSHKKNKYLIPKLDNEIRIISNDFAFVAGNQNDNSVYSCIRGIPESITYENENHTVEIKRGYRRSFSYMESNQMGDTTLQAIRIRQLYEDFDADYIVVDARSGGSQVVYALQKVLYDEERGVEYSPLKVMNNDEYAKVCSDPNAPACIYVINATQVLNSDIAIAFRKNLIENKIEFLVSLNIAQQEILSSNQDYISSPDTDVQIEYERPFLETQAMINECAELQYEKMPQTGIIKIHEQGKKRKDRYTSCSYGSYFFDQLELDSFCSSSDYEYATFIN</sequence>
<evidence type="ECO:0000313" key="1">
    <source>
        <dbReference type="EMBL" id="MBC5688205.1"/>
    </source>
</evidence>